<comment type="caution">
    <text evidence="2">The sequence shown here is derived from an EMBL/GenBank/DDBJ whole genome shotgun (WGS) entry which is preliminary data.</text>
</comment>
<feature type="region of interest" description="Disordered" evidence="1">
    <location>
        <begin position="244"/>
        <end position="268"/>
    </location>
</feature>
<accession>A0AAD6IUR7</accession>
<keyword evidence="3" id="KW-1185">Reference proteome</keyword>
<proteinExistence type="predicted"/>
<dbReference type="EMBL" id="JAQGDS010000008">
    <property type="protein sequence ID" value="KAJ6258801.1"/>
    <property type="molecule type" value="Genomic_DNA"/>
</dbReference>
<evidence type="ECO:0008006" key="4">
    <source>
        <dbReference type="Google" id="ProtNLM"/>
    </source>
</evidence>
<feature type="compositionally biased region" description="Polar residues" evidence="1">
    <location>
        <begin position="127"/>
        <end position="136"/>
    </location>
</feature>
<evidence type="ECO:0000313" key="3">
    <source>
        <dbReference type="Proteomes" id="UP001221413"/>
    </source>
</evidence>
<evidence type="ECO:0000256" key="1">
    <source>
        <dbReference type="SAM" id="MobiDB-lite"/>
    </source>
</evidence>
<gene>
    <name evidence="2" type="ORF">Dda_6855</name>
</gene>
<feature type="region of interest" description="Disordered" evidence="1">
    <location>
        <begin position="1"/>
        <end position="137"/>
    </location>
</feature>
<evidence type="ECO:0000313" key="2">
    <source>
        <dbReference type="EMBL" id="KAJ6258801.1"/>
    </source>
</evidence>
<dbReference type="AlphaFoldDB" id="A0AAD6IUR7"/>
<protein>
    <recommendedName>
        <fullName evidence="4">Myb-like domain-containing protein</fullName>
    </recommendedName>
</protein>
<organism evidence="2 3">
    <name type="scientific">Drechslerella dactyloides</name>
    <name type="common">Nematode-trapping fungus</name>
    <name type="synonym">Arthrobotrys dactyloides</name>
    <dbReference type="NCBI Taxonomy" id="74499"/>
    <lineage>
        <taxon>Eukaryota</taxon>
        <taxon>Fungi</taxon>
        <taxon>Dikarya</taxon>
        <taxon>Ascomycota</taxon>
        <taxon>Pezizomycotina</taxon>
        <taxon>Orbiliomycetes</taxon>
        <taxon>Orbiliales</taxon>
        <taxon>Orbiliaceae</taxon>
        <taxon>Drechslerella</taxon>
    </lineage>
</organism>
<name>A0AAD6IUR7_DREDA</name>
<feature type="compositionally biased region" description="Basic and acidic residues" evidence="1">
    <location>
        <begin position="34"/>
        <end position="68"/>
    </location>
</feature>
<sequence>MTDVMESSEETAPLPTPPLSDDGKCADGETEEQLQGHEDHDDVDAQQKDHDDGVDEAAAKEIDAKVEETPSTAEQEKPKKKRGRPKSSDKPTASKPKKQKADPKDKTSTATPDGATPAKKPRAKSGGTDSRFTPQQDAYLYTLFTGSGDSKRMNNKQIHAAFEGRYQTGKSENAIRFRWYRLKEELESTVLSSEEETALKDAIESIETNKTQAVLNIYTQKGGESFTKLSQAFVWKKIAEWSAGGRSGDAKQGGVAGGAGEPENGNEA</sequence>
<reference evidence="2" key="1">
    <citation type="submission" date="2023-01" db="EMBL/GenBank/DDBJ databases">
        <title>The chitinases involved in constricting ring structure development in the nematode-trapping fungus Drechslerella dactyloides.</title>
        <authorList>
            <person name="Wang R."/>
            <person name="Zhang L."/>
            <person name="Tang P."/>
            <person name="Li S."/>
            <person name="Liang L."/>
        </authorList>
    </citation>
    <scope>NUCLEOTIDE SEQUENCE</scope>
    <source>
        <strain evidence="2">YMF1.00031</strain>
    </source>
</reference>
<dbReference type="Proteomes" id="UP001221413">
    <property type="component" value="Unassembled WGS sequence"/>
</dbReference>